<dbReference type="SUPFAM" id="SSF53254">
    <property type="entry name" value="Phosphoglycerate mutase-like"/>
    <property type="match status" value="1"/>
</dbReference>
<dbReference type="Gene3D" id="3.40.50.1240">
    <property type="entry name" value="Phosphoglycerate mutase-like"/>
    <property type="match status" value="1"/>
</dbReference>
<reference evidence="2" key="1">
    <citation type="journal article" date="2019" name="Int. J. Syst. Evol. Microbiol.">
        <title>The Global Catalogue of Microorganisms (GCM) 10K type strain sequencing project: providing services to taxonomists for standard genome sequencing and annotation.</title>
        <authorList>
            <consortium name="The Broad Institute Genomics Platform"/>
            <consortium name="The Broad Institute Genome Sequencing Center for Infectious Disease"/>
            <person name="Wu L."/>
            <person name="Ma J."/>
        </authorList>
    </citation>
    <scope>NUCLEOTIDE SEQUENCE [LARGE SCALE GENOMIC DNA]</scope>
    <source>
        <strain evidence="2">CGMCC 1.13574</strain>
    </source>
</reference>
<accession>A0ABW4ZST8</accession>
<name>A0ABW4ZST8_9BACL</name>
<dbReference type="RefSeq" id="WP_386044109.1">
    <property type="nucleotide sequence ID" value="NZ_JBHUIO010000002.1"/>
</dbReference>
<dbReference type="EMBL" id="JBHUIO010000002">
    <property type="protein sequence ID" value="MFD2169058.1"/>
    <property type="molecule type" value="Genomic_DNA"/>
</dbReference>
<sequence length="187" mass="20787">MGKLYIVRHAQVKIEPNVPSAQWNLSEAGVRSTEALAASESFDLVKKIWHSPEPKALQTAQVIAERASLEVRMHAGLRELAADVGFLPQHEFRARVGAYLLGKDDPAFEPYGDAQARIVSAVREIVEEAKGDSVALVTHGRILTVLYSYLLGRRLGQKEWQSIPLPALSVIDTNSWQVERGFLREAF</sequence>
<dbReference type="EC" id="3.1.3.-" evidence="1"/>
<evidence type="ECO:0000313" key="1">
    <source>
        <dbReference type="EMBL" id="MFD2169058.1"/>
    </source>
</evidence>
<dbReference type="InterPro" id="IPR013078">
    <property type="entry name" value="His_Pase_superF_clade-1"/>
</dbReference>
<dbReference type="PANTHER" id="PTHR48100">
    <property type="entry name" value="BROAD-SPECIFICITY PHOSPHATASE YOR283W-RELATED"/>
    <property type="match status" value="1"/>
</dbReference>
<keyword evidence="1" id="KW-0378">Hydrolase</keyword>
<evidence type="ECO:0000313" key="2">
    <source>
        <dbReference type="Proteomes" id="UP001597343"/>
    </source>
</evidence>
<proteinExistence type="predicted"/>
<dbReference type="GO" id="GO:0016787">
    <property type="term" value="F:hydrolase activity"/>
    <property type="evidence" value="ECO:0007669"/>
    <property type="project" value="UniProtKB-KW"/>
</dbReference>
<dbReference type="PIRSF" id="PIRSF000709">
    <property type="entry name" value="6PFK_2-Ptase"/>
    <property type="match status" value="1"/>
</dbReference>
<gene>
    <name evidence="1" type="ORF">ACFSOY_03380</name>
</gene>
<dbReference type="CDD" id="cd07067">
    <property type="entry name" value="HP_PGM_like"/>
    <property type="match status" value="1"/>
</dbReference>
<dbReference type="PANTHER" id="PTHR48100:SF44">
    <property type="entry name" value="PHOSPHATASE C1620.13-RELATED"/>
    <property type="match status" value="1"/>
</dbReference>
<organism evidence="1 2">
    <name type="scientific">Tumebacillus lipolyticus</name>
    <dbReference type="NCBI Taxonomy" id="1280370"/>
    <lineage>
        <taxon>Bacteria</taxon>
        <taxon>Bacillati</taxon>
        <taxon>Bacillota</taxon>
        <taxon>Bacilli</taxon>
        <taxon>Bacillales</taxon>
        <taxon>Alicyclobacillaceae</taxon>
        <taxon>Tumebacillus</taxon>
    </lineage>
</organism>
<dbReference type="InterPro" id="IPR050275">
    <property type="entry name" value="PGM_Phosphatase"/>
</dbReference>
<dbReference type="Pfam" id="PF00300">
    <property type="entry name" value="His_Phos_1"/>
    <property type="match status" value="1"/>
</dbReference>
<dbReference type="InterPro" id="IPR029033">
    <property type="entry name" value="His_PPase_superfam"/>
</dbReference>
<keyword evidence="2" id="KW-1185">Reference proteome</keyword>
<comment type="caution">
    <text evidence="1">The sequence shown here is derived from an EMBL/GenBank/DDBJ whole genome shotgun (WGS) entry which is preliminary data.</text>
</comment>
<protein>
    <submittedName>
        <fullName evidence="1">Histidine phosphatase family protein</fullName>
        <ecNumber evidence="1">3.1.3.-</ecNumber>
    </submittedName>
</protein>
<dbReference type="Proteomes" id="UP001597343">
    <property type="component" value="Unassembled WGS sequence"/>
</dbReference>